<reference evidence="18 19" key="2">
    <citation type="journal article" date="2010" name="Nucleic Acids Res.">
        <title>BeetleBase in 2010: revisions to provide comprehensive genomic information for Tribolium castaneum.</title>
        <authorList>
            <person name="Kim H.S."/>
            <person name="Murphy T."/>
            <person name="Xia J."/>
            <person name="Caragea D."/>
            <person name="Park Y."/>
            <person name="Beeman R.W."/>
            <person name="Lorenzen M.D."/>
            <person name="Butcher S."/>
            <person name="Manak J.R."/>
            <person name="Brown S.J."/>
        </authorList>
    </citation>
    <scope>GENOME REANNOTATION</scope>
    <source>
        <strain evidence="18 19">Georgia GA2</strain>
    </source>
</reference>
<evidence type="ECO:0000256" key="16">
    <source>
        <dbReference type="ARBA" id="ARBA00046528"/>
    </source>
</evidence>
<gene>
    <name evidence="18" type="primary">GLEAN_11947-OG24168</name>
    <name evidence="18" type="ORF">TcasGA2_TC030690</name>
</gene>
<keyword evidence="8" id="KW-0999">Mitochondrion inner membrane</keyword>
<dbReference type="Proteomes" id="UP000007266">
    <property type="component" value="Linkage group 9"/>
</dbReference>
<evidence type="ECO:0000256" key="17">
    <source>
        <dbReference type="SAM" id="Phobius"/>
    </source>
</evidence>
<feature type="non-terminal residue" evidence="18">
    <location>
        <position position="1"/>
    </location>
</feature>
<evidence type="ECO:0000256" key="13">
    <source>
        <dbReference type="ARBA" id="ARBA00023136"/>
    </source>
</evidence>
<dbReference type="EMBL" id="KQ971372">
    <property type="protein sequence ID" value="EFA10819.1"/>
    <property type="molecule type" value="Genomic_DNA"/>
</dbReference>
<evidence type="ECO:0000256" key="3">
    <source>
        <dbReference type="ARBA" id="ARBA00008915"/>
    </source>
</evidence>
<evidence type="ECO:0000256" key="9">
    <source>
        <dbReference type="ARBA" id="ARBA00022946"/>
    </source>
</evidence>
<reference evidence="18 19" key="1">
    <citation type="journal article" date="2008" name="Nature">
        <title>The genome of the model beetle and pest Tribolium castaneum.</title>
        <authorList>
            <consortium name="Tribolium Genome Sequencing Consortium"/>
            <person name="Richards S."/>
            <person name="Gibbs R.A."/>
            <person name="Weinstock G.M."/>
            <person name="Brown S.J."/>
            <person name="Denell R."/>
            <person name="Beeman R.W."/>
            <person name="Gibbs R."/>
            <person name="Beeman R.W."/>
            <person name="Brown S.J."/>
            <person name="Bucher G."/>
            <person name="Friedrich M."/>
            <person name="Grimmelikhuijzen C.J."/>
            <person name="Klingler M."/>
            <person name="Lorenzen M."/>
            <person name="Richards S."/>
            <person name="Roth S."/>
            <person name="Schroder R."/>
            <person name="Tautz D."/>
            <person name="Zdobnov E.M."/>
            <person name="Muzny D."/>
            <person name="Gibbs R.A."/>
            <person name="Weinstock G.M."/>
            <person name="Attaway T."/>
            <person name="Bell S."/>
            <person name="Buhay C.J."/>
            <person name="Chandrabose M.N."/>
            <person name="Chavez D."/>
            <person name="Clerk-Blankenburg K.P."/>
            <person name="Cree A."/>
            <person name="Dao M."/>
            <person name="Davis C."/>
            <person name="Chacko J."/>
            <person name="Dinh H."/>
            <person name="Dugan-Rocha S."/>
            <person name="Fowler G."/>
            <person name="Garner T.T."/>
            <person name="Garnes J."/>
            <person name="Gnirke A."/>
            <person name="Hawes A."/>
            <person name="Hernandez J."/>
            <person name="Hines S."/>
            <person name="Holder M."/>
            <person name="Hume J."/>
            <person name="Jhangiani S.N."/>
            <person name="Joshi V."/>
            <person name="Khan Z.M."/>
            <person name="Jackson L."/>
            <person name="Kovar C."/>
            <person name="Kowis A."/>
            <person name="Lee S."/>
            <person name="Lewis L.R."/>
            <person name="Margolis J."/>
            <person name="Morgan M."/>
            <person name="Nazareth L.V."/>
            <person name="Nguyen N."/>
            <person name="Okwuonu G."/>
            <person name="Parker D."/>
            <person name="Richards S."/>
            <person name="Ruiz S.J."/>
            <person name="Santibanez J."/>
            <person name="Savard J."/>
            <person name="Scherer S.E."/>
            <person name="Schneider B."/>
            <person name="Sodergren E."/>
            <person name="Tautz D."/>
            <person name="Vattahil S."/>
            <person name="Villasana D."/>
            <person name="White C.S."/>
            <person name="Wright R."/>
            <person name="Park Y."/>
            <person name="Beeman R.W."/>
            <person name="Lord J."/>
            <person name="Oppert B."/>
            <person name="Lorenzen M."/>
            <person name="Brown S."/>
            <person name="Wang L."/>
            <person name="Savard J."/>
            <person name="Tautz D."/>
            <person name="Richards S."/>
            <person name="Weinstock G."/>
            <person name="Gibbs R.A."/>
            <person name="Liu Y."/>
            <person name="Worley K."/>
            <person name="Weinstock G."/>
            <person name="Elsik C.G."/>
            <person name="Reese J.T."/>
            <person name="Elhaik E."/>
            <person name="Landan G."/>
            <person name="Graur D."/>
            <person name="Arensburger P."/>
            <person name="Atkinson P."/>
            <person name="Beeman R.W."/>
            <person name="Beidler J."/>
            <person name="Brown S.J."/>
            <person name="Demuth J.P."/>
            <person name="Drury D.W."/>
            <person name="Du Y.Z."/>
            <person name="Fujiwara H."/>
            <person name="Lorenzen M."/>
            <person name="Maselli V."/>
            <person name="Osanai M."/>
            <person name="Park Y."/>
            <person name="Robertson H.M."/>
            <person name="Tu Z."/>
            <person name="Wang J.J."/>
            <person name="Wang S."/>
            <person name="Richards S."/>
            <person name="Song H."/>
            <person name="Zhang L."/>
            <person name="Sodergren E."/>
            <person name="Werner D."/>
            <person name="Stanke M."/>
            <person name="Morgenstern B."/>
            <person name="Solovyev V."/>
            <person name="Kosarev P."/>
            <person name="Brown G."/>
            <person name="Chen H.C."/>
            <person name="Ermolaeva O."/>
            <person name="Hlavina W."/>
            <person name="Kapustin Y."/>
            <person name="Kiryutin B."/>
            <person name="Kitts P."/>
            <person name="Maglott D."/>
            <person name="Pruitt K."/>
            <person name="Sapojnikov V."/>
            <person name="Souvorov A."/>
            <person name="Mackey A.J."/>
            <person name="Waterhouse R.M."/>
            <person name="Wyder S."/>
            <person name="Zdobnov E.M."/>
            <person name="Zdobnov E.M."/>
            <person name="Wyder S."/>
            <person name="Kriventseva E.V."/>
            <person name="Kadowaki T."/>
            <person name="Bork P."/>
            <person name="Aranda M."/>
            <person name="Bao R."/>
            <person name="Beermann A."/>
            <person name="Berns N."/>
            <person name="Bolognesi R."/>
            <person name="Bonneton F."/>
            <person name="Bopp D."/>
            <person name="Brown S.J."/>
            <person name="Bucher G."/>
            <person name="Butts T."/>
            <person name="Chaumot A."/>
            <person name="Denell R.E."/>
            <person name="Ferrier D.E."/>
            <person name="Friedrich M."/>
            <person name="Gordon C.M."/>
            <person name="Jindra M."/>
            <person name="Klingler M."/>
            <person name="Lan Q."/>
            <person name="Lattorff H.M."/>
            <person name="Laudet V."/>
            <person name="von Levetsow C."/>
            <person name="Liu Z."/>
            <person name="Lutz R."/>
            <person name="Lynch J.A."/>
            <person name="da Fonseca R.N."/>
            <person name="Posnien N."/>
            <person name="Reuter R."/>
            <person name="Roth S."/>
            <person name="Savard J."/>
            <person name="Schinko J.B."/>
            <person name="Schmitt C."/>
            <person name="Schoppmeier M."/>
            <person name="Schroder R."/>
            <person name="Shippy T.D."/>
            <person name="Simonnet F."/>
            <person name="Marques-Souza H."/>
            <person name="Tautz D."/>
            <person name="Tomoyasu Y."/>
            <person name="Trauner J."/>
            <person name="Van der Zee M."/>
            <person name="Vervoort M."/>
            <person name="Wittkopp N."/>
            <person name="Wimmer E.A."/>
            <person name="Yang X."/>
            <person name="Jones A.K."/>
            <person name="Sattelle D.B."/>
            <person name="Ebert P.R."/>
            <person name="Nelson D."/>
            <person name="Scott J.G."/>
            <person name="Beeman R.W."/>
            <person name="Muthukrishnan S."/>
            <person name="Kramer K.J."/>
            <person name="Arakane Y."/>
            <person name="Beeman R.W."/>
            <person name="Zhu Q."/>
            <person name="Hogenkamp D."/>
            <person name="Dixit R."/>
            <person name="Oppert B."/>
            <person name="Jiang H."/>
            <person name="Zou Z."/>
            <person name="Marshall J."/>
            <person name="Elpidina E."/>
            <person name="Vinokurov K."/>
            <person name="Oppert C."/>
            <person name="Zou Z."/>
            <person name="Evans J."/>
            <person name="Lu Z."/>
            <person name="Zhao P."/>
            <person name="Sumathipala N."/>
            <person name="Altincicek B."/>
            <person name="Vilcinskas A."/>
            <person name="Williams M."/>
            <person name="Hultmark D."/>
            <person name="Hetru C."/>
            <person name="Jiang H."/>
            <person name="Grimmelikhuijzen C.J."/>
            <person name="Hauser F."/>
            <person name="Cazzamali G."/>
            <person name="Williamson M."/>
            <person name="Park Y."/>
            <person name="Li B."/>
            <person name="Tanaka Y."/>
            <person name="Predel R."/>
            <person name="Neupert S."/>
            <person name="Schachtner J."/>
            <person name="Verleyen P."/>
            <person name="Raible F."/>
            <person name="Bork P."/>
            <person name="Friedrich M."/>
            <person name="Walden K.K."/>
            <person name="Robertson H.M."/>
            <person name="Angeli S."/>
            <person name="Foret S."/>
            <person name="Bucher G."/>
            <person name="Schuetz S."/>
            <person name="Maleszka R."/>
            <person name="Wimmer E.A."/>
            <person name="Beeman R.W."/>
            <person name="Lorenzen M."/>
            <person name="Tomoyasu Y."/>
            <person name="Miller S.C."/>
            <person name="Grossmann D."/>
            <person name="Bucher G."/>
        </authorList>
    </citation>
    <scope>NUCLEOTIDE SEQUENCE [LARGE SCALE GENOMIC DNA]</scope>
    <source>
        <strain evidence="18 19">Georgia GA2</strain>
    </source>
</reference>
<evidence type="ECO:0000256" key="1">
    <source>
        <dbReference type="ARBA" id="ARBA00003195"/>
    </source>
</evidence>
<dbReference type="HOGENOM" id="CLU_2326763_0_0_1"/>
<keyword evidence="19" id="KW-1185">Reference proteome</keyword>
<keyword evidence="9" id="KW-0809">Transit peptide</keyword>
<sequence length="99" mass="11385">KVEHKNWVSYGFDAKGKESDRTAMHSIMFASVTLCLVCGGYFMMYAPDYNLKDWSQREAFLELRRREKMGLPLVDPNLIDPAKIQLPSDEELGDTEIII</sequence>
<protein>
    <recommendedName>
        <fullName evidence="4">NADH dehydrogenase [ubiquinone] 1 beta subcomplex subunit 11, mitochondrial</fullName>
    </recommendedName>
    <alternativeName>
        <fullName evidence="15">Complex I-ESSS</fullName>
    </alternativeName>
    <alternativeName>
        <fullName evidence="14">NADH-ubiquinone oxidoreductase ESSS subunit</fullName>
    </alternativeName>
</protein>
<name>D6X340_TRICA</name>
<keyword evidence="7 17" id="KW-0812">Transmembrane</keyword>
<dbReference type="PANTHER" id="PTHR13327">
    <property type="entry name" value="NADH-UBIQUINONE OXIDOREDUCTASE ESSS SUBUNIT, MITOCHONDRIAL PRECURSOR"/>
    <property type="match status" value="1"/>
</dbReference>
<evidence type="ECO:0000256" key="7">
    <source>
        <dbReference type="ARBA" id="ARBA00022692"/>
    </source>
</evidence>
<evidence type="ECO:0000256" key="12">
    <source>
        <dbReference type="ARBA" id="ARBA00023128"/>
    </source>
</evidence>
<evidence type="ECO:0000256" key="10">
    <source>
        <dbReference type="ARBA" id="ARBA00022982"/>
    </source>
</evidence>
<keyword evidence="6" id="KW-0679">Respiratory chain</keyword>
<evidence type="ECO:0000256" key="5">
    <source>
        <dbReference type="ARBA" id="ARBA00022448"/>
    </source>
</evidence>
<proteinExistence type="inferred from homology"/>
<dbReference type="STRING" id="7070.D6X340"/>
<evidence type="ECO:0000256" key="2">
    <source>
        <dbReference type="ARBA" id="ARBA00004434"/>
    </source>
</evidence>
<comment type="similarity">
    <text evidence="3">Belongs to the complex I NDUFB11 subunit family.</text>
</comment>
<dbReference type="InterPro" id="IPR019329">
    <property type="entry name" value="NADH_UbQ_OxRdtase_ESSS_su"/>
</dbReference>
<keyword evidence="13 17" id="KW-0472">Membrane</keyword>
<keyword evidence="11 17" id="KW-1133">Transmembrane helix</keyword>
<dbReference type="GO" id="GO:0005743">
    <property type="term" value="C:mitochondrial inner membrane"/>
    <property type="evidence" value="ECO:0007669"/>
    <property type="project" value="UniProtKB-SubCell"/>
</dbReference>
<comment type="subcellular location">
    <subcellularLocation>
        <location evidence="2">Mitochondrion inner membrane</location>
        <topology evidence="2">Single-pass membrane protein</topology>
    </subcellularLocation>
</comment>
<keyword evidence="10" id="KW-0249">Electron transport</keyword>
<dbReference type="AlphaFoldDB" id="D6X340"/>
<dbReference type="OMA" id="DTKPRYW"/>
<comment type="subunit">
    <text evidence="16">Complex I is composed of 45 different subunits. Interacts with BCAP31.</text>
</comment>
<dbReference type="InParanoid" id="D6X340"/>
<evidence type="ECO:0000256" key="4">
    <source>
        <dbReference type="ARBA" id="ARBA00018632"/>
    </source>
</evidence>
<evidence type="ECO:0000256" key="14">
    <source>
        <dbReference type="ARBA" id="ARBA00030753"/>
    </source>
</evidence>
<dbReference type="PANTHER" id="PTHR13327:SF0">
    <property type="entry name" value="NADH DEHYDROGENASE [UBIQUINONE] 1 BETA SUBCOMPLEX SUBUNIT 11, MITOCHONDRIAL"/>
    <property type="match status" value="1"/>
</dbReference>
<dbReference type="FunCoup" id="D6X340">
    <property type="interactions" value="347"/>
</dbReference>
<organism evidence="18 19">
    <name type="scientific">Tribolium castaneum</name>
    <name type="common">Red flour beetle</name>
    <dbReference type="NCBI Taxonomy" id="7070"/>
    <lineage>
        <taxon>Eukaryota</taxon>
        <taxon>Metazoa</taxon>
        <taxon>Ecdysozoa</taxon>
        <taxon>Arthropoda</taxon>
        <taxon>Hexapoda</taxon>
        <taxon>Insecta</taxon>
        <taxon>Pterygota</taxon>
        <taxon>Neoptera</taxon>
        <taxon>Endopterygota</taxon>
        <taxon>Coleoptera</taxon>
        <taxon>Polyphaga</taxon>
        <taxon>Cucujiformia</taxon>
        <taxon>Tenebrionidae</taxon>
        <taxon>Tenebrionidae incertae sedis</taxon>
        <taxon>Tribolium</taxon>
    </lineage>
</organism>
<evidence type="ECO:0000256" key="15">
    <source>
        <dbReference type="ARBA" id="ARBA00031387"/>
    </source>
</evidence>
<dbReference type="eggNOG" id="KOG4808">
    <property type="taxonomic scope" value="Eukaryota"/>
</dbReference>
<evidence type="ECO:0000256" key="11">
    <source>
        <dbReference type="ARBA" id="ARBA00022989"/>
    </source>
</evidence>
<feature type="transmembrane region" description="Helical" evidence="17">
    <location>
        <begin position="27"/>
        <end position="47"/>
    </location>
</feature>
<evidence type="ECO:0000256" key="6">
    <source>
        <dbReference type="ARBA" id="ARBA00022660"/>
    </source>
</evidence>
<evidence type="ECO:0000256" key="8">
    <source>
        <dbReference type="ARBA" id="ARBA00022792"/>
    </source>
</evidence>
<keyword evidence="12" id="KW-0496">Mitochondrion</keyword>
<evidence type="ECO:0000313" key="18">
    <source>
        <dbReference type="EMBL" id="EFA10819.1"/>
    </source>
</evidence>
<comment type="function">
    <text evidence="1">Accessory subunit of the mitochondrial membrane respiratory chain NADH dehydrogenase (Complex I), that is believed not to be involved in catalysis. Complex I functions in the transfer of electrons from NADH to the respiratory chain. The immediate electron acceptor for the enzyme is believed to be ubiquinone.</text>
</comment>
<dbReference type="Pfam" id="PF10183">
    <property type="entry name" value="ESSS"/>
    <property type="match status" value="1"/>
</dbReference>
<evidence type="ECO:0000313" key="19">
    <source>
        <dbReference type="Proteomes" id="UP000007266"/>
    </source>
</evidence>
<accession>D6X340</accession>
<keyword evidence="5" id="KW-0813">Transport</keyword>
<dbReference type="PhylomeDB" id="D6X340"/>